<dbReference type="InterPro" id="IPR008928">
    <property type="entry name" value="6-hairpin_glycosidase_sf"/>
</dbReference>
<dbReference type="Pfam" id="PF03190">
    <property type="entry name" value="Thioredox_DsbH"/>
    <property type="match status" value="1"/>
</dbReference>
<dbReference type="AlphaFoldDB" id="A0A1Q2SL07"/>
<dbReference type="Proteomes" id="UP000243679">
    <property type="component" value="Chromosome"/>
</dbReference>
<dbReference type="GO" id="GO:0005975">
    <property type="term" value="P:carbohydrate metabolic process"/>
    <property type="evidence" value="ECO:0007669"/>
    <property type="project" value="InterPro"/>
</dbReference>
<dbReference type="OrthoDB" id="9762614at2"/>
<dbReference type="CDD" id="cd02955">
    <property type="entry name" value="SSP411"/>
    <property type="match status" value="1"/>
</dbReference>
<dbReference type="RefSeq" id="WP_096526410.1">
    <property type="nucleotide sequence ID" value="NZ_AP014836.1"/>
</dbReference>
<evidence type="ECO:0000313" key="3">
    <source>
        <dbReference type="Proteomes" id="UP000243679"/>
    </source>
</evidence>
<feature type="domain" description="Spermatogenesis-associated protein 20-like TRX" evidence="1">
    <location>
        <begin position="7"/>
        <end position="169"/>
    </location>
</feature>
<dbReference type="SUPFAM" id="SSF52833">
    <property type="entry name" value="Thioredoxin-like"/>
    <property type="match status" value="1"/>
</dbReference>
<evidence type="ECO:0000313" key="2">
    <source>
        <dbReference type="EMBL" id="BAW79792.1"/>
    </source>
</evidence>
<dbReference type="InterPro" id="IPR004879">
    <property type="entry name" value="Ssp411-like_TRX"/>
</dbReference>
<dbReference type="PANTHER" id="PTHR42899">
    <property type="entry name" value="SPERMATOGENESIS-ASSOCIATED PROTEIN 20"/>
    <property type="match status" value="1"/>
</dbReference>
<dbReference type="InterPro" id="IPR024705">
    <property type="entry name" value="Ssp411"/>
</dbReference>
<dbReference type="InterPro" id="IPR036249">
    <property type="entry name" value="Thioredoxin-like_sf"/>
</dbReference>
<evidence type="ECO:0000259" key="1">
    <source>
        <dbReference type="Pfam" id="PF03190"/>
    </source>
</evidence>
<dbReference type="SUPFAM" id="SSF48208">
    <property type="entry name" value="Six-hairpin glycosidases"/>
    <property type="match status" value="1"/>
</dbReference>
<organism evidence="2 3">
    <name type="scientific">Candidatus Nitrosoglobus terrae</name>
    <dbReference type="NCBI Taxonomy" id="1630141"/>
    <lineage>
        <taxon>Bacteria</taxon>
        <taxon>Pseudomonadati</taxon>
        <taxon>Pseudomonadota</taxon>
        <taxon>Gammaproteobacteria</taxon>
        <taxon>Chromatiales</taxon>
        <taxon>Chromatiaceae</taxon>
        <taxon>Candidatus Nitrosoglobus</taxon>
    </lineage>
</organism>
<name>A0A1Q2SL07_9GAMM</name>
<accession>A0A1Q2SL07</accession>
<dbReference type="EMBL" id="AP014836">
    <property type="protein sequence ID" value="BAW79792.1"/>
    <property type="molecule type" value="Genomic_DNA"/>
</dbReference>
<reference evidence="2 3" key="1">
    <citation type="journal article" date="2017" name="ISME J.">
        <title>An acid-tolerant ammonia-oxidizing ?-proteobacterium from soil.</title>
        <authorList>
            <person name="Hayatsu M."/>
            <person name="Tago K."/>
            <person name="Uchiyama I."/>
            <person name="Toyoda A."/>
            <person name="Wang Y."/>
            <person name="Shimomura Y."/>
            <person name="Okubo T."/>
            <person name="Kurisu F."/>
            <person name="Hirono Y."/>
            <person name="Nonaka K."/>
            <person name="Akiyama H."/>
            <person name="Itoh T."/>
            <person name="Takami H."/>
        </authorList>
    </citation>
    <scope>NUCLEOTIDE SEQUENCE [LARGE SCALE GENOMIC DNA]</scope>
    <source>
        <strain evidence="2 3">TAO100</strain>
    </source>
</reference>
<keyword evidence="3" id="KW-1185">Reference proteome</keyword>
<gene>
    <name evidence="2" type="ORF">TAO_0422</name>
</gene>
<dbReference type="Gene3D" id="3.40.30.10">
    <property type="entry name" value="Glutaredoxin"/>
    <property type="match status" value="1"/>
</dbReference>
<dbReference type="PIRSF" id="PIRSF006402">
    <property type="entry name" value="UCP006402_thioredoxin"/>
    <property type="match status" value="1"/>
</dbReference>
<dbReference type="PANTHER" id="PTHR42899:SF1">
    <property type="entry name" value="SPERMATOGENESIS-ASSOCIATED PROTEIN 20"/>
    <property type="match status" value="1"/>
</dbReference>
<sequence>MPALLVKNHLQKETSPYLLQHMDNPVEWYPWGEKALARARREDKPILLSIGYSACHWCHVMAHESFENADTAAMMNDYFINIKVDREERPDLDQIYQLAQQMLTARPGGWPLTMFLEPTNQAPFFGGTYFPPEGRYGLPGFKDLLQRIAEYFRTHRTEIHSQNSQLLAAFRDSHRQDSAKVLNITPLKLAQQQLTQSFDSDYGGLKGAPKFPNPTIIERYLRDVKGEYLGDESQQQALAKMKLTLDHIAQGGIYDQLGGGFYRYSVDTKWQIPHFEKMLYDNGQLLTLYADAYRLCKDKLYHQVLIEMGHWIKREMQSSKGGYYSSLDADSEGHEGKFYVWTQDQVRLILDKDEYFLAARYFGFDQSANFEGQWHLCLNTTIKILAQEQDLPIDKVQEKLEVVRQKLFIARESRVRPSRDDKILTAWNALVIKGMATAGQVLNQGNFITSAEQALNFIRNHLWQDGRLLVSYKDGRAQHRGYLDDYAFLIDALLTLLQTRWQDEDLIFAVQLTDVVLNHFEDKSQGAFYFTADDHETLIHRPIPLMDNATPAGNGVMALNLIRLGHLLGEMRYLEAAERSLKASWSSIQRTPHAHCSLLKALEEWCYPPQIIILRGSQEALKSWQDIATASYDPKRITLAIPIEAQGLLGQLKKYNPIGKSVTAYICSGQTCSAPITHIESFKKQLVY</sequence>
<protein>
    <submittedName>
        <fullName evidence="2">Thioredoxin</fullName>
    </submittedName>
</protein>
<dbReference type="KEGG" id="ntt:TAO_0422"/>
<proteinExistence type="predicted"/>